<name>A0A2X1BGQ6_BREVE</name>
<gene>
    <name evidence="1" type="ORF">NCTC11166_02664</name>
</gene>
<dbReference type="EMBL" id="UAQP01000014">
    <property type="protein sequence ID" value="SPU55269.1"/>
    <property type="molecule type" value="Genomic_DNA"/>
</dbReference>
<protein>
    <submittedName>
        <fullName evidence="1">Uncharacterized protein</fullName>
    </submittedName>
</protein>
<proteinExistence type="predicted"/>
<organism evidence="1 2">
    <name type="scientific">Brevundimonas vesicularis</name>
    <name type="common">Pseudomonas vesicularis</name>
    <dbReference type="NCBI Taxonomy" id="41276"/>
    <lineage>
        <taxon>Bacteria</taxon>
        <taxon>Pseudomonadati</taxon>
        <taxon>Pseudomonadota</taxon>
        <taxon>Alphaproteobacteria</taxon>
        <taxon>Caulobacterales</taxon>
        <taxon>Caulobacteraceae</taxon>
        <taxon>Brevundimonas</taxon>
    </lineage>
</organism>
<evidence type="ECO:0000313" key="1">
    <source>
        <dbReference type="EMBL" id="SPU55269.1"/>
    </source>
</evidence>
<accession>A0A2X1BGQ6</accession>
<dbReference type="Proteomes" id="UP000251186">
    <property type="component" value="Unassembled WGS sequence"/>
</dbReference>
<dbReference type="RefSeq" id="WP_112863239.1">
    <property type="nucleotide sequence ID" value="NZ_UAQP01000014.1"/>
</dbReference>
<sequence length="194" mass="21729">MGQSASNIPERTKYKAQVYDLALSAFFKLREFDSATLGQPRAETGWDIAEAFVAAAISGVTYKSSSKDRRFEAASLLRHLADQVEEDGLASVEWSHEGKLDARQAWRPDIRSVEGLAELDLRTDAVIEGLMRPLRALTVPERRAIVCMSFVRMALAHIGDLIEQQPADAHRVREYTLRMLSPLLARLQSSDTRD</sequence>
<reference evidence="1 2" key="1">
    <citation type="submission" date="2018-06" db="EMBL/GenBank/DDBJ databases">
        <authorList>
            <consortium name="Pathogen Informatics"/>
            <person name="Doyle S."/>
        </authorList>
    </citation>
    <scope>NUCLEOTIDE SEQUENCE [LARGE SCALE GENOMIC DNA]</scope>
    <source>
        <strain evidence="1 2">NCTC11166</strain>
    </source>
</reference>
<dbReference type="AlphaFoldDB" id="A0A2X1BGQ6"/>
<evidence type="ECO:0000313" key="2">
    <source>
        <dbReference type="Proteomes" id="UP000251186"/>
    </source>
</evidence>